<feature type="region of interest" description="Disordered" evidence="1">
    <location>
        <begin position="34"/>
        <end position="54"/>
    </location>
</feature>
<evidence type="ECO:0000256" key="1">
    <source>
        <dbReference type="SAM" id="MobiDB-lite"/>
    </source>
</evidence>
<accession>A0A0G4K0S8</accession>
<reference evidence="3" key="1">
    <citation type="submission" date="2015-01" db="EMBL/GenBank/DDBJ databases">
        <authorList>
            <person name="Paterson Steve"/>
        </authorList>
    </citation>
    <scope>NUCLEOTIDE SEQUENCE [LARGE SCALE GENOMIC DNA]</scope>
    <source>
        <strain evidence="3">OBR1</strain>
    </source>
</reference>
<name>A0A0G4K0S8_9GAMM</name>
<evidence type="ECO:0000313" key="2">
    <source>
        <dbReference type="EMBL" id="CPR20457.1"/>
    </source>
</evidence>
<gene>
    <name evidence="2" type="ORF">BN1221_04331</name>
</gene>
<protein>
    <submittedName>
        <fullName evidence="2">Uncharacterized protein</fullName>
    </submittedName>
</protein>
<organism evidence="2 3">
    <name type="scientific">Brenneria goodwinii</name>
    <dbReference type="NCBI Taxonomy" id="1109412"/>
    <lineage>
        <taxon>Bacteria</taxon>
        <taxon>Pseudomonadati</taxon>
        <taxon>Pseudomonadota</taxon>
        <taxon>Gammaproteobacteria</taxon>
        <taxon>Enterobacterales</taxon>
        <taxon>Pectobacteriaceae</taxon>
        <taxon>Brenneria</taxon>
    </lineage>
</organism>
<keyword evidence="3" id="KW-1185">Reference proteome</keyword>
<dbReference type="Proteomes" id="UP000044377">
    <property type="component" value="Unassembled WGS sequence"/>
</dbReference>
<dbReference type="EMBL" id="CGIG01000001">
    <property type="protein sequence ID" value="CPR20457.1"/>
    <property type="molecule type" value="Genomic_DNA"/>
</dbReference>
<proteinExistence type="predicted"/>
<evidence type="ECO:0000313" key="3">
    <source>
        <dbReference type="Proteomes" id="UP000044377"/>
    </source>
</evidence>
<dbReference type="AlphaFoldDB" id="A0A0G4K0S8"/>
<sequence length="54" mass="6150">MLALKRSKKGNQRMKAVDYHGNRVRVSLTVQNSDRVPPSRLNRAQSGSRMFCFG</sequence>